<evidence type="ECO:0000313" key="2">
    <source>
        <dbReference type="Proteomes" id="UP001597362"/>
    </source>
</evidence>
<proteinExistence type="predicted"/>
<reference evidence="2" key="1">
    <citation type="journal article" date="2019" name="Int. J. Syst. Evol. Microbiol.">
        <title>The Global Catalogue of Microorganisms (GCM) 10K type strain sequencing project: providing services to taxonomists for standard genome sequencing and annotation.</title>
        <authorList>
            <consortium name="The Broad Institute Genomics Platform"/>
            <consortium name="The Broad Institute Genome Sequencing Center for Infectious Disease"/>
            <person name="Wu L."/>
            <person name="Ma J."/>
        </authorList>
    </citation>
    <scope>NUCLEOTIDE SEQUENCE [LARGE SCALE GENOMIC DNA]</scope>
    <source>
        <strain evidence="2">GH52</strain>
    </source>
</reference>
<gene>
    <name evidence="1" type="ORF">ACFSJH_11675</name>
</gene>
<evidence type="ECO:0000313" key="1">
    <source>
        <dbReference type="EMBL" id="MFD2116381.1"/>
    </source>
</evidence>
<organism evidence="1 2">
    <name type="scientific">Paenibacillus yanchengensis</name>
    <dbReference type="NCBI Taxonomy" id="2035833"/>
    <lineage>
        <taxon>Bacteria</taxon>
        <taxon>Bacillati</taxon>
        <taxon>Bacillota</taxon>
        <taxon>Bacilli</taxon>
        <taxon>Bacillales</taxon>
        <taxon>Paenibacillaceae</taxon>
        <taxon>Paenibacillus</taxon>
    </lineage>
</organism>
<dbReference type="EMBL" id="JBHUHO010000030">
    <property type="protein sequence ID" value="MFD2116381.1"/>
    <property type="molecule type" value="Genomic_DNA"/>
</dbReference>
<protein>
    <submittedName>
        <fullName evidence="1">Uncharacterized protein</fullName>
    </submittedName>
</protein>
<name>A0ABW4YL33_9BACL</name>
<comment type="caution">
    <text evidence="1">The sequence shown here is derived from an EMBL/GenBank/DDBJ whole genome shotgun (WGS) entry which is preliminary data.</text>
</comment>
<dbReference type="Proteomes" id="UP001597362">
    <property type="component" value="Unassembled WGS sequence"/>
</dbReference>
<sequence>MNKQSIIERLLALPKEIAAAEEAVISANKAVQDAKNALQGHEYVLLTSGAIDGKNAEIRSAQLRSFTSEQHEAVTQAEYNLVRIKNHLALLYNEFRALQTVADLLKGAA</sequence>
<accession>A0ABW4YL33</accession>
<keyword evidence="2" id="KW-1185">Reference proteome</keyword>
<dbReference type="RefSeq" id="WP_377772489.1">
    <property type="nucleotide sequence ID" value="NZ_JBHUHO010000030.1"/>
</dbReference>